<dbReference type="AlphaFoldDB" id="A0A7Y9LK08"/>
<protein>
    <recommendedName>
        <fullName evidence="1">Glucosamine inositolphosphorylceramide transferase 1 N-terminal domain-containing protein</fullName>
    </recommendedName>
</protein>
<sequence>MTLILAEYQINELPKNTLSDKLSDLALGALQRAESHLLNAAEVQLFHREDMRPQVPNARVRGLVVTPSATSPREWTTDDTRQLRASGEFDLVLVLGMPIVRGDVVTMARLGAWTIQHSDMSLATDRHAGFWEVRGARDHSTLSIVRLGADAGSDERVVSRSFNTEFYWLKNKARALSLGNLALLDVLAELDTAPAAQPRMSRAPAPHALSKRTRQALKPGWQIAGYVTRQSSVMAGMLMRRYQKKDVVWRVALTNGTPTGAIPATLRPPKGRFFADPFVYTHQGQPYIFFEDYAFAEGRGKISAAVCKDGQFEFLGVVLDLPYHLSFPFLFEHEGELYMLPETCGNRTIELWRCTEFPLKWELATTLMSDISAVDTILFPHDKRWWMLTNIDRTNNSSHSDELFAFYADSPTSTEWTPHALNPIVCDPDKARNGGIIIAENGDIVRTAQYQGFCHYGKGLSLNRIVELTPTTYREESGAVQYPDFVKEQHPSMHHFHRHGGYAVFDFGFRE</sequence>
<name>A0A7Y9LK08_9BURK</name>
<dbReference type="EMBL" id="JACBYR010000001">
    <property type="protein sequence ID" value="NYE81017.1"/>
    <property type="molecule type" value="Genomic_DNA"/>
</dbReference>
<dbReference type="Pfam" id="PF24793">
    <property type="entry name" value="GINT1_N"/>
    <property type="match status" value="1"/>
</dbReference>
<dbReference type="Proteomes" id="UP000542125">
    <property type="component" value="Unassembled WGS sequence"/>
</dbReference>
<dbReference type="SUPFAM" id="SSF75005">
    <property type="entry name" value="Arabinanase/levansucrase/invertase"/>
    <property type="match status" value="1"/>
</dbReference>
<evidence type="ECO:0000313" key="3">
    <source>
        <dbReference type="Proteomes" id="UP000542125"/>
    </source>
</evidence>
<dbReference type="InterPro" id="IPR023296">
    <property type="entry name" value="Glyco_hydro_beta-prop_sf"/>
</dbReference>
<dbReference type="RefSeq" id="WP_257022305.1">
    <property type="nucleotide sequence ID" value="NZ_JACBYR010000001.1"/>
</dbReference>
<evidence type="ECO:0000259" key="1">
    <source>
        <dbReference type="Pfam" id="PF24793"/>
    </source>
</evidence>
<dbReference type="Gene3D" id="2.115.10.20">
    <property type="entry name" value="Glycosyl hydrolase domain, family 43"/>
    <property type="match status" value="1"/>
</dbReference>
<gene>
    <name evidence="2" type="ORF">FHW18_000288</name>
</gene>
<comment type="caution">
    <text evidence="2">The sequence shown here is derived from an EMBL/GenBank/DDBJ whole genome shotgun (WGS) entry which is preliminary data.</text>
</comment>
<accession>A0A7Y9LK08</accession>
<keyword evidence="3" id="KW-1185">Reference proteome</keyword>
<reference evidence="2 3" key="1">
    <citation type="submission" date="2020-07" db="EMBL/GenBank/DDBJ databases">
        <title>Genomic Encyclopedia of Type Strains, Phase IV (KMG-V): Genome sequencing to study the core and pangenomes of soil and plant-associated prokaryotes.</title>
        <authorList>
            <person name="Whitman W."/>
        </authorList>
    </citation>
    <scope>NUCLEOTIDE SEQUENCE [LARGE SCALE GENOMIC DNA]</scope>
    <source>
        <strain evidence="2 3">SAS40</strain>
    </source>
</reference>
<feature type="domain" description="Glucosamine inositolphosphorylceramide transferase 1 N-terminal" evidence="1">
    <location>
        <begin position="271"/>
        <end position="478"/>
    </location>
</feature>
<proteinExistence type="predicted"/>
<dbReference type="InterPro" id="IPR056442">
    <property type="entry name" value="GINT1_N"/>
</dbReference>
<evidence type="ECO:0000313" key="2">
    <source>
        <dbReference type="EMBL" id="NYE81017.1"/>
    </source>
</evidence>
<organism evidence="2 3">
    <name type="scientific">Pigmentiphaga litoralis</name>
    <dbReference type="NCBI Taxonomy" id="516702"/>
    <lineage>
        <taxon>Bacteria</taxon>
        <taxon>Pseudomonadati</taxon>
        <taxon>Pseudomonadota</taxon>
        <taxon>Betaproteobacteria</taxon>
        <taxon>Burkholderiales</taxon>
        <taxon>Alcaligenaceae</taxon>
        <taxon>Pigmentiphaga</taxon>
    </lineage>
</organism>